<sequence>MCGFAICARSARPLTSAPHDARARLHRSFRDVGRVMHTERMVSFADKPILDLTVREWHEYLAGEPSADGVRLKLRKKTSAAPGMSWSEALDVALCFGWIDGQVARLDDDYVLHAFSPRRKNSPWSQINRDHIARLTEEGRMREGGIAEVERAMADGRWDAAYRQKDAAPPQELQEALDANPAAAAFVAGLTKADRFRIFFRLNAIKTPAVRAARVQDVVDKAAKGIQHYT</sequence>
<dbReference type="Proteomes" id="UP000199009">
    <property type="component" value="Chromosome I"/>
</dbReference>
<name>A0A1G7ZPD7_9MICO</name>
<keyword evidence="2" id="KW-1185">Reference proteome</keyword>
<protein>
    <submittedName>
        <fullName evidence="1">Uncharacterized conserved protein YdeI, YjbR/CyaY-like superfamily, DUF1801 family</fullName>
    </submittedName>
</protein>
<organism evidence="1 2">
    <name type="scientific">Microbacterium pygmaeum</name>
    <dbReference type="NCBI Taxonomy" id="370764"/>
    <lineage>
        <taxon>Bacteria</taxon>
        <taxon>Bacillati</taxon>
        <taxon>Actinomycetota</taxon>
        <taxon>Actinomycetes</taxon>
        <taxon>Micrococcales</taxon>
        <taxon>Microbacteriaceae</taxon>
        <taxon>Microbacterium</taxon>
    </lineage>
</organism>
<evidence type="ECO:0000313" key="1">
    <source>
        <dbReference type="EMBL" id="SDH10611.1"/>
    </source>
</evidence>
<proteinExistence type="predicted"/>
<reference evidence="1 2" key="1">
    <citation type="submission" date="2016-10" db="EMBL/GenBank/DDBJ databases">
        <authorList>
            <person name="de Groot N.N."/>
        </authorList>
    </citation>
    <scope>NUCLEOTIDE SEQUENCE [LARGE SCALE GENOMIC DNA]</scope>
    <source>
        <strain evidence="1 2">DSM 23142</strain>
    </source>
</reference>
<evidence type="ECO:0000313" key="2">
    <source>
        <dbReference type="Proteomes" id="UP000199009"/>
    </source>
</evidence>
<dbReference type="EMBL" id="LT629692">
    <property type="protein sequence ID" value="SDH10611.1"/>
    <property type="molecule type" value="Genomic_DNA"/>
</dbReference>
<dbReference type="Pfam" id="PF13376">
    <property type="entry name" value="OmdA"/>
    <property type="match status" value="1"/>
</dbReference>
<accession>A0A1G7ZPD7</accession>
<gene>
    <name evidence="1" type="ORF">SAMN04489810_2122</name>
</gene>
<dbReference type="AlphaFoldDB" id="A0A1G7ZPD7"/>